<dbReference type="GO" id="GO:0005737">
    <property type="term" value="C:cytoplasm"/>
    <property type="evidence" value="ECO:0007669"/>
    <property type="project" value="TreeGrafter"/>
</dbReference>
<dbReference type="PANTHER" id="PTHR11999:SF70">
    <property type="entry name" value="MIP05841P"/>
    <property type="match status" value="1"/>
</dbReference>
<evidence type="ECO:0000256" key="3">
    <source>
        <dbReference type="ARBA" id="ARBA00022898"/>
    </source>
</evidence>
<sequence>MSMIEENILPRIRKEQLRKLETPWNISSTSTPAILSDTLVNALAAVGIQWGASPILTEMEVVVMDTLATTLGLGEDFRHSSGKGGGVIQNTTADALLAVIAAARVKRRLQSYLGGDCSYQRSKQVLSDEREAEKIYFDDLASITMYGSVSGNIALDKACSAAGVDLHKVPTGADLSMNTNELKRMIAEDKQQSRVPALCVATLSNEHGKASDDIQALANICKAEGMWLHIEGSLGGSALFLEDNEKERMSVSKVNNAMADNSASSTPQYADSFNMNGSSCFPMGLDMEFLWVKDSTSMITAFAATGDYMPHMEETNDAPYLSKWGIPLGRQFRSLRLWAILQNYGLYDIKNSLKDRLNTITSNDTDLQRTRVTDQIDRIENLEEDGLLTVDLIARYFDTLSNRPVRDSAIKPGSCAAALRQTDILPDRGRQWNEILQDIERFVVPGICHWQHPKFLAFFPSKTSNPAILSEAITAAIGGVSADPTNDSVEDMIESIVMDGLGEAFHLGKDFLHRSGKGGGIIQNTASDALVAVIAAARTRMQVLRRSYDSENGRNVDMSKFVVYMSSQTHFSSEKACRAAGVRLRKIPCIYEKSNFIMDVDLMEEVISRDKEIGLIPILCIANYGTTNTCAIDPLKKLGPLCRKENMLLHVDAAYGGAALILDAFREDADMICSNADSVNINGSKWFGAGFNSAFLWVKDRRNLVRTFGAPNLTVNSKPTGTDNERPNLSSWSLPVYSKFRALRIWATIQYFGIEQLRANVAHDINCAGCLSFPVTNPFGLVCFTALPNTLNDDILRYTENCGFMMFPSKLPDGSPIIRVAFGSPLTTFSHVDELCACIKDAIRSS</sequence>
<organism evidence="6 7">
    <name type="scientific">Perkinsus chesapeaki</name>
    <name type="common">Clam parasite</name>
    <name type="synonym">Perkinsus andrewsi</name>
    <dbReference type="NCBI Taxonomy" id="330153"/>
    <lineage>
        <taxon>Eukaryota</taxon>
        <taxon>Sar</taxon>
        <taxon>Alveolata</taxon>
        <taxon>Perkinsozoa</taxon>
        <taxon>Perkinsea</taxon>
        <taxon>Perkinsida</taxon>
        <taxon>Perkinsidae</taxon>
        <taxon>Perkinsus</taxon>
    </lineage>
</organism>
<evidence type="ECO:0008006" key="8">
    <source>
        <dbReference type="Google" id="ProtNLM"/>
    </source>
</evidence>
<dbReference type="Gene3D" id="3.40.640.10">
    <property type="entry name" value="Type I PLP-dependent aspartate aminotransferase-like (Major domain)"/>
    <property type="match status" value="2"/>
</dbReference>
<dbReference type="Proteomes" id="UP000591131">
    <property type="component" value="Unassembled WGS sequence"/>
</dbReference>
<evidence type="ECO:0000256" key="1">
    <source>
        <dbReference type="ARBA" id="ARBA00001933"/>
    </source>
</evidence>
<comment type="cofactor">
    <cofactor evidence="1 5">
        <name>pyridoxal 5'-phosphate</name>
        <dbReference type="ChEBI" id="CHEBI:597326"/>
    </cofactor>
</comment>
<comment type="caution">
    <text evidence="6">The sequence shown here is derived from an EMBL/GenBank/DDBJ whole genome shotgun (WGS) entry which is preliminary data.</text>
</comment>
<dbReference type="AlphaFoldDB" id="A0A7J6N2N7"/>
<evidence type="ECO:0000313" key="6">
    <source>
        <dbReference type="EMBL" id="KAF4678172.1"/>
    </source>
</evidence>
<dbReference type="EMBL" id="JAAPAO010000002">
    <property type="protein sequence ID" value="KAF4678172.1"/>
    <property type="molecule type" value="Genomic_DNA"/>
</dbReference>
<accession>A0A7J6N2N7</accession>
<keyword evidence="2" id="KW-0210">Decarboxylase</keyword>
<reference evidence="6 7" key="1">
    <citation type="submission" date="2020-04" db="EMBL/GenBank/DDBJ databases">
        <title>Perkinsus chesapeaki whole genome sequence.</title>
        <authorList>
            <person name="Bogema D.R."/>
        </authorList>
    </citation>
    <scope>NUCLEOTIDE SEQUENCE [LARGE SCALE GENOMIC DNA]</scope>
    <source>
        <strain evidence="6">ATCC PRA-425</strain>
    </source>
</reference>
<dbReference type="OrthoDB" id="286427at2759"/>
<name>A0A7J6N2N7_PERCH</name>
<dbReference type="GO" id="GO:0019752">
    <property type="term" value="P:carboxylic acid metabolic process"/>
    <property type="evidence" value="ECO:0007669"/>
    <property type="project" value="InterPro"/>
</dbReference>
<dbReference type="InterPro" id="IPR002129">
    <property type="entry name" value="PyrdxlP-dep_de-COase"/>
</dbReference>
<dbReference type="InterPro" id="IPR015424">
    <property type="entry name" value="PyrdxlP-dep_Trfase"/>
</dbReference>
<dbReference type="InterPro" id="IPR010977">
    <property type="entry name" value="Aromatic_deC"/>
</dbReference>
<dbReference type="GO" id="GO:0030170">
    <property type="term" value="F:pyridoxal phosphate binding"/>
    <property type="evidence" value="ECO:0007669"/>
    <property type="project" value="InterPro"/>
</dbReference>
<evidence type="ECO:0000313" key="7">
    <source>
        <dbReference type="Proteomes" id="UP000591131"/>
    </source>
</evidence>
<dbReference type="GO" id="GO:0016831">
    <property type="term" value="F:carboxy-lyase activity"/>
    <property type="evidence" value="ECO:0007669"/>
    <property type="project" value="UniProtKB-KW"/>
</dbReference>
<dbReference type="PRINTS" id="PR00800">
    <property type="entry name" value="YHDCRBOXLASE"/>
</dbReference>
<protein>
    <recommendedName>
        <fullName evidence="8">Glutamate decarboxylase 2</fullName>
    </recommendedName>
</protein>
<dbReference type="InterPro" id="IPR015421">
    <property type="entry name" value="PyrdxlP-dep_Trfase_major"/>
</dbReference>
<keyword evidence="3 5" id="KW-0663">Pyridoxal phosphate</keyword>
<keyword evidence="4" id="KW-0456">Lyase</keyword>
<gene>
    <name evidence="6" type="ORF">FOL47_003234</name>
</gene>
<dbReference type="SUPFAM" id="SSF53383">
    <property type="entry name" value="PLP-dependent transferases"/>
    <property type="match status" value="2"/>
</dbReference>
<dbReference type="GO" id="GO:0006520">
    <property type="term" value="P:amino acid metabolic process"/>
    <property type="evidence" value="ECO:0007669"/>
    <property type="project" value="InterPro"/>
</dbReference>
<feature type="modified residue" description="N6-(pyridoxal phosphate)lysine" evidence="5">
    <location>
        <position position="685"/>
    </location>
</feature>
<dbReference type="Gene3D" id="1.20.1340.10">
    <property type="entry name" value="dopa decarboxylase, N-terminal domain"/>
    <property type="match status" value="1"/>
</dbReference>
<dbReference type="Pfam" id="PF00282">
    <property type="entry name" value="Pyridoxal_deC"/>
    <property type="match status" value="2"/>
</dbReference>
<proteinExistence type="predicted"/>
<evidence type="ECO:0000256" key="4">
    <source>
        <dbReference type="ARBA" id="ARBA00023239"/>
    </source>
</evidence>
<keyword evidence="7" id="KW-1185">Reference proteome</keyword>
<evidence type="ECO:0000256" key="5">
    <source>
        <dbReference type="PIRSR" id="PIRSR602129-50"/>
    </source>
</evidence>
<evidence type="ECO:0000256" key="2">
    <source>
        <dbReference type="ARBA" id="ARBA00022793"/>
    </source>
</evidence>
<dbReference type="PANTHER" id="PTHR11999">
    <property type="entry name" value="GROUP II PYRIDOXAL-5-PHOSPHATE DECARBOXYLASE"/>
    <property type="match status" value="1"/>
</dbReference>